<proteinExistence type="predicted"/>
<organism evidence="2 3">
    <name type="scientific">Aureliella helgolandensis</name>
    <dbReference type="NCBI Taxonomy" id="2527968"/>
    <lineage>
        <taxon>Bacteria</taxon>
        <taxon>Pseudomonadati</taxon>
        <taxon>Planctomycetota</taxon>
        <taxon>Planctomycetia</taxon>
        <taxon>Pirellulales</taxon>
        <taxon>Pirellulaceae</taxon>
        <taxon>Aureliella</taxon>
    </lineage>
</organism>
<feature type="signal peptide" evidence="1">
    <location>
        <begin position="1"/>
        <end position="22"/>
    </location>
</feature>
<evidence type="ECO:0000256" key="1">
    <source>
        <dbReference type="SAM" id="SignalP"/>
    </source>
</evidence>
<keyword evidence="3" id="KW-1185">Reference proteome</keyword>
<protein>
    <submittedName>
        <fullName evidence="2">Uncharacterized protein</fullName>
    </submittedName>
</protein>
<reference evidence="2 3" key="1">
    <citation type="submission" date="2019-02" db="EMBL/GenBank/DDBJ databases">
        <title>Deep-cultivation of Planctomycetes and their phenomic and genomic characterization uncovers novel biology.</title>
        <authorList>
            <person name="Wiegand S."/>
            <person name="Jogler M."/>
            <person name="Boedeker C."/>
            <person name="Pinto D."/>
            <person name="Vollmers J."/>
            <person name="Rivas-Marin E."/>
            <person name="Kohn T."/>
            <person name="Peeters S.H."/>
            <person name="Heuer A."/>
            <person name="Rast P."/>
            <person name="Oberbeckmann S."/>
            <person name="Bunk B."/>
            <person name="Jeske O."/>
            <person name="Meyerdierks A."/>
            <person name="Storesund J.E."/>
            <person name="Kallscheuer N."/>
            <person name="Luecker S."/>
            <person name="Lage O.M."/>
            <person name="Pohl T."/>
            <person name="Merkel B.J."/>
            <person name="Hornburger P."/>
            <person name="Mueller R.-W."/>
            <person name="Bruemmer F."/>
            <person name="Labrenz M."/>
            <person name="Spormann A.M."/>
            <person name="Op den Camp H."/>
            <person name="Overmann J."/>
            <person name="Amann R."/>
            <person name="Jetten M.S.M."/>
            <person name="Mascher T."/>
            <person name="Medema M.H."/>
            <person name="Devos D.P."/>
            <person name="Kaster A.-K."/>
            <person name="Ovreas L."/>
            <person name="Rohde M."/>
            <person name="Galperin M.Y."/>
            <person name="Jogler C."/>
        </authorList>
    </citation>
    <scope>NUCLEOTIDE SEQUENCE [LARGE SCALE GENOMIC DNA]</scope>
    <source>
        <strain evidence="2 3">Q31a</strain>
    </source>
</reference>
<gene>
    <name evidence="2" type="ORF">Q31a_61930</name>
</gene>
<feature type="chain" id="PRO_5021790256" evidence="1">
    <location>
        <begin position="23"/>
        <end position="60"/>
    </location>
</feature>
<keyword evidence="1" id="KW-0732">Signal</keyword>
<evidence type="ECO:0000313" key="3">
    <source>
        <dbReference type="Proteomes" id="UP000318017"/>
    </source>
</evidence>
<evidence type="ECO:0000313" key="2">
    <source>
        <dbReference type="EMBL" id="QDV27800.1"/>
    </source>
</evidence>
<dbReference type="AlphaFoldDB" id="A0A518GGV2"/>
<accession>A0A518GGV2</accession>
<dbReference type="EMBL" id="CP036298">
    <property type="protein sequence ID" value="QDV27800.1"/>
    <property type="molecule type" value="Genomic_DNA"/>
</dbReference>
<dbReference type="KEGG" id="ahel:Q31a_61930"/>
<name>A0A518GGV2_9BACT</name>
<dbReference type="Proteomes" id="UP000318017">
    <property type="component" value="Chromosome"/>
</dbReference>
<sequence precursor="true">MLMVGMALPLATLAVLTNTQQADDAPCEFDLQVSLEPAGGEHLKSHCHLGLHQYLLRNTP</sequence>